<evidence type="ECO:0000256" key="4">
    <source>
        <dbReference type="ARBA" id="ARBA00022679"/>
    </source>
</evidence>
<accession>A0A3A1Y6E1</accession>
<evidence type="ECO:0000313" key="5">
    <source>
        <dbReference type="EMBL" id="RIY32778.1"/>
    </source>
</evidence>
<reference evidence="5 6" key="1">
    <citation type="submission" date="2017-08" db="EMBL/GenBank/DDBJ databases">
        <title>Reclassification of Bisgaard taxon 37 and 44.</title>
        <authorList>
            <person name="Christensen H."/>
        </authorList>
    </citation>
    <scope>NUCLEOTIDE SEQUENCE [LARGE SCALE GENOMIC DNA]</scope>
    <source>
        <strain evidence="5 6">B96_4</strain>
    </source>
</reference>
<comment type="caution">
    <text evidence="5">The sequence shown here is derived from an EMBL/GenBank/DDBJ whole genome shotgun (WGS) entry which is preliminary data.</text>
</comment>
<evidence type="ECO:0000313" key="6">
    <source>
        <dbReference type="Proteomes" id="UP000266258"/>
    </source>
</evidence>
<evidence type="ECO:0000256" key="3">
    <source>
        <dbReference type="ARBA" id="ARBA00022676"/>
    </source>
</evidence>
<organism evidence="5 6">
    <name type="scientific">Psittacicella melopsittaci</name>
    <dbReference type="NCBI Taxonomy" id="2028576"/>
    <lineage>
        <taxon>Bacteria</taxon>
        <taxon>Pseudomonadati</taxon>
        <taxon>Pseudomonadota</taxon>
        <taxon>Gammaproteobacteria</taxon>
        <taxon>Pasteurellales</taxon>
        <taxon>Psittacicellaceae</taxon>
        <taxon>Psittacicella</taxon>
    </lineage>
</organism>
<sequence>MKVAFLSVNTGAYDTFFKVLFPYNYQNFLPDCQVTFFVFTDSKDLEQSFALNPRVKVIYQEYEPWPAPTLDRFAYFLSQAEQLQEFDYIFFANANYYCKNPIKAEQILFAPTGDLGKDLIMVEHFGQNFIAEHLRSYERNPSSQAYIAPQPERPTTYVAGGFYGGTAQAFLALARTLAQRIQADKEQGIVAHWHDESHLNRYLYDLNYACHFLPPCYCVPQEYDFESRYIGERQDWPCVLLNKNALPSPAQDIRSNQASYDPRWIEILIMQERELESWWLRDRHIFYPNAIKNQCFNTLLWEI</sequence>
<keyword evidence="3" id="KW-0328">Glycosyltransferase</keyword>
<protein>
    <recommendedName>
        <fullName evidence="7">Glycosyltransferase family 6</fullName>
    </recommendedName>
</protein>
<evidence type="ECO:0000256" key="1">
    <source>
        <dbReference type="ARBA" id="ARBA00001936"/>
    </source>
</evidence>
<evidence type="ECO:0008006" key="7">
    <source>
        <dbReference type="Google" id="ProtNLM"/>
    </source>
</evidence>
<dbReference type="Proteomes" id="UP000266258">
    <property type="component" value="Unassembled WGS sequence"/>
</dbReference>
<dbReference type="PANTHER" id="PTHR10462:SF53">
    <property type="entry name" value="HISTO-BLOOD GROUP ABO SYSTEM TRANSFERASE 1-LIKE"/>
    <property type="match status" value="1"/>
</dbReference>
<dbReference type="OrthoDB" id="2535579at2"/>
<dbReference type="GO" id="GO:0016020">
    <property type="term" value="C:membrane"/>
    <property type="evidence" value="ECO:0007669"/>
    <property type="project" value="InterPro"/>
</dbReference>
<comment type="similarity">
    <text evidence="2">Belongs to the glycosyltransferase 6 family.</text>
</comment>
<dbReference type="InterPro" id="IPR005076">
    <property type="entry name" value="Glyco_trans_6"/>
</dbReference>
<proteinExistence type="inferred from homology"/>
<keyword evidence="6" id="KW-1185">Reference proteome</keyword>
<dbReference type="EMBL" id="NRJH01000029">
    <property type="protein sequence ID" value="RIY32778.1"/>
    <property type="molecule type" value="Genomic_DNA"/>
</dbReference>
<dbReference type="SUPFAM" id="SSF53448">
    <property type="entry name" value="Nucleotide-diphospho-sugar transferases"/>
    <property type="match status" value="1"/>
</dbReference>
<dbReference type="PANTHER" id="PTHR10462">
    <property type="entry name" value="GLYCOSYLTRANSFERASE-RELATED"/>
    <property type="match status" value="1"/>
</dbReference>
<dbReference type="Pfam" id="PF03414">
    <property type="entry name" value="Glyco_transf_6"/>
    <property type="match status" value="1"/>
</dbReference>
<dbReference type="GO" id="GO:0016758">
    <property type="term" value="F:hexosyltransferase activity"/>
    <property type="evidence" value="ECO:0007669"/>
    <property type="project" value="InterPro"/>
</dbReference>
<dbReference type="Gene3D" id="3.90.550.10">
    <property type="entry name" value="Spore Coat Polysaccharide Biosynthesis Protein SpsA, Chain A"/>
    <property type="match status" value="1"/>
</dbReference>
<dbReference type="AlphaFoldDB" id="A0A3A1Y6E1"/>
<dbReference type="InterPro" id="IPR029044">
    <property type="entry name" value="Nucleotide-diphossugar_trans"/>
</dbReference>
<dbReference type="RefSeq" id="WP_119496883.1">
    <property type="nucleotide sequence ID" value="NZ_NRJH01000029.1"/>
</dbReference>
<name>A0A3A1Y6E1_9GAMM</name>
<keyword evidence="4" id="KW-0808">Transferase</keyword>
<comment type="cofactor">
    <cofactor evidence="1">
        <name>Mn(2+)</name>
        <dbReference type="ChEBI" id="CHEBI:29035"/>
    </cofactor>
</comment>
<gene>
    <name evidence="5" type="ORF">CJP74_03515</name>
</gene>
<evidence type="ECO:0000256" key="2">
    <source>
        <dbReference type="ARBA" id="ARBA00010413"/>
    </source>
</evidence>
<dbReference type="GO" id="GO:0005975">
    <property type="term" value="P:carbohydrate metabolic process"/>
    <property type="evidence" value="ECO:0007669"/>
    <property type="project" value="InterPro"/>
</dbReference>